<dbReference type="InterPro" id="IPR050366">
    <property type="entry name" value="BP-dependent_transpt_permease"/>
</dbReference>
<evidence type="ECO:0000256" key="1">
    <source>
        <dbReference type="ARBA" id="ARBA00004651"/>
    </source>
</evidence>
<feature type="compositionally biased region" description="Low complexity" evidence="8">
    <location>
        <begin position="9"/>
        <end position="23"/>
    </location>
</feature>
<feature type="transmembrane region" description="Helical" evidence="7">
    <location>
        <begin position="116"/>
        <end position="139"/>
    </location>
</feature>
<keyword evidence="5 7" id="KW-1133">Transmembrane helix</keyword>
<comment type="subcellular location">
    <subcellularLocation>
        <location evidence="1 7">Cell membrane</location>
        <topology evidence="1 7">Multi-pass membrane protein</topology>
    </subcellularLocation>
</comment>
<evidence type="ECO:0000256" key="4">
    <source>
        <dbReference type="ARBA" id="ARBA00022692"/>
    </source>
</evidence>
<dbReference type="SUPFAM" id="SSF161098">
    <property type="entry name" value="MetI-like"/>
    <property type="match status" value="1"/>
</dbReference>
<dbReference type="InterPro" id="IPR000515">
    <property type="entry name" value="MetI-like"/>
</dbReference>
<keyword evidence="3" id="KW-1003">Cell membrane</keyword>
<feature type="transmembrane region" description="Helical" evidence="7">
    <location>
        <begin position="175"/>
        <end position="193"/>
    </location>
</feature>
<dbReference type="Gene3D" id="1.10.3720.10">
    <property type="entry name" value="MetI-like"/>
    <property type="match status" value="1"/>
</dbReference>
<dbReference type="GO" id="GO:0005886">
    <property type="term" value="C:plasma membrane"/>
    <property type="evidence" value="ECO:0007669"/>
    <property type="project" value="UniProtKB-SubCell"/>
</dbReference>
<dbReference type="Pfam" id="PF00528">
    <property type="entry name" value="BPD_transp_1"/>
    <property type="match status" value="1"/>
</dbReference>
<dbReference type="PANTHER" id="PTHR43386">
    <property type="entry name" value="OLIGOPEPTIDE TRANSPORT SYSTEM PERMEASE PROTEIN APPC"/>
    <property type="match status" value="1"/>
</dbReference>
<keyword evidence="2 7" id="KW-0813">Transport</keyword>
<feature type="transmembrane region" description="Helical" evidence="7">
    <location>
        <begin position="279"/>
        <end position="301"/>
    </location>
</feature>
<evidence type="ECO:0000256" key="6">
    <source>
        <dbReference type="ARBA" id="ARBA00023136"/>
    </source>
</evidence>
<dbReference type="CDD" id="cd06261">
    <property type="entry name" value="TM_PBP2"/>
    <property type="match status" value="1"/>
</dbReference>
<dbReference type="PROSITE" id="PS50928">
    <property type="entry name" value="ABC_TM1"/>
    <property type="match status" value="1"/>
</dbReference>
<dbReference type="InterPro" id="IPR035906">
    <property type="entry name" value="MetI-like_sf"/>
</dbReference>
<reference evidence="10 11" key="1">
    <citation type="journal article" date="2014" name="Int. J. Syst. Evol. Microbiol.">
        <title>Complete genome sequence of Corynebacterium casei LMG S-19264T (=DSM 44701T), isolated from a smear-ripened cheese.</title>
        <authorList>
            <consortium name="US DOE Joint Genome Institute (JGI-PGF)"/>
            <person name="Walter F."/>
            <person name="Albersmeier A."/>
            <person name="Kalinowski J."/>
            <person name="Ruckert C."/>
        </authorList>
    </citation>
    <scope>NUCLEOTIDE SEQUENCE [LARGE SCALE GENOMIC DNA]</scope>
    <source>
        <strain evidence="10 11">CGMCC 1.12976</strain>
    </source>
</reference>
<evidence type="ECO:0000256" key="2">
    <source>
        <dbReference type="ARBA" id="ARBA00022448"/>
    </source>
</evidence>
<sequence length="311" mass="32839">MIATPLLPPDDAVSASAGAAPRGSSDHAQGASGRYGRRRASARRHRRMPVTVVISLAVLVFLVVAAVWPDLIAPGDPLAIHPLDAFQPPSAQHLFGTDESGRDIFTRVIHGTRASLLIGVTATAIGIGLGLIFGLLAGLGPRWLDFGTTRLLEVMFAFPGLLLALLFIVIYGPGIVTSTIAVGLSTAPGYARLIRSQTLQVRDAPYLEAALVLGRGSVFRLTRHLLPNVAGTLFVIATLGVGQSIVWASALSYLGLGAVPPSPEWGAMLSAGRTYITSFWWMTFFPGLFIVLSAAAATLLGRGLQQRKRSS</sequence>
<evidence type="ECO:0000256" key="5">
    <source>
        <dbReference type="ARBA" id="ARBA00022989"/>
    </source>
</evidence>
<dbReference type="GO" id="GO:0055085">
    <property type="term" value="P:transmembrane transport"/>
    <property type="evidence" value="ECO:0007669"/>
    <property type="project" value="InterPro"/>
</dbReference>
<comment type="similarity">
    <text evidence="7">Belongs to the binding-protein-dependent transport system permease family.</text>
</comment>
<organism evidence="10 11">
    <name type="scientific">Subtercola lobariae</name>
    <dbReference type="NCBI Taxonomy" id="1588641"/>
    <lineage>
        <taxon>Bacteria</taxon>
        <taxon>Bacillati</taxon>
        <taxon>Actinomycetota</taxon>
        <taxon>Actinomycetes</taxon>
        <taxon>Micrococcales</taxon>
        <taxon>Microbacteriaceae</taxon>
        <taxon>Subtercola</taxon>
    </lineage>
</organism>
<evidence type="ECO:0000256" key="7">
    <source>
        <dbReference type="RuleBase" id="RU363032"/>
    </source>
</evidence>
<keyword evidence="6 7" id="KW-0472">Membrane</keyword>
<feature type="transmembrane region" description="Helical" evidence="7">
    <location>
        <begin position="48"/>
        <end position="68"/>
    </location>
</feature>
<protein>
    <submittedName>
        <fullName evidence="10">ABC transporter permease</fullName>
    </submittedName>
</protein>
<evidence type="ECO:0000259" key="9">
    <source>
        <dbReference type="PROSITE" id="PS50928"/>
    </source>
</evidence>
<keyword evidence="4 7" id="KW-0812">Transmembrane</keyword>
<evidence type="ECO:0000313" key="10">
    <source>
        <dbReference type="EMBL" id="GGF21164.1"/>
    </source>
</evidence>
<dbReference type="PANTHER" id="PTHR43386:SF25">
    <property type="entry name" value="PEPTIDE ABC TRANSPORTER PERMEASE PROTEIN"/>
    <property type="match status" value="1"/>
</dbReference>
<accession>A0A917EY43</accession>
<feature type="transmembrane region" description="Helical" evidence="7">
    <location>
        <begin position="229"/>
        <end position="259"/>
    </location>
</feature>
<comment type="caution">
    <text evidence="10">The sequence shown here is derived from an EMBL/GenBank/DDBJ whole genome shotgun (WGS) entry which is preliminary data.</text>
</comment>
<feature type="transmembrane region" description="Helical" evidence="7">
    <location>
        <begin position="151"/>
        <end position="169"/>
    </location>
</feature>
<dbReference type="Proteomes" id="UP000598775">
    <property type="component" value="Unassembled WGS sequence"/>
</dbReference>
<feature type="region of interest" description="Disordered" evidence="8">
    <location>
        <begin position="1"/>
        <end position="42"/>
    </location>
</feature>
<dbReference type="EMBL" id="BMGP01000002">
    <property type="protein sequence ID" value="GGF21164.1"/>
    <property type="molecule type" value="Genomic_DNA"/>
</dbReference>
<proteinExistence type="inferred from homology"/>
<dbReference type="AlphaFoldDB" id="A0A917EY43"/>
<gene>
    <name evidence="10" type="ORF">GCM10011399_13540</name>
</gene>
<keyword evidence="11" id="KW-1185">Reference proteome</keyword>
<evidence type="ECO:0000256" key="8">
    <source>
        <dbReference type="SAM" id="MobiDB-lite"/>
    </source>
</evidence>
<evidence type="ECO:0000256" key="3">
    <source>
        <dbReference type="ARBA" id="ARBA00022475"/>
    </source>
</evidence>
<feature type="domain" description="ABC transmembrane type-1" evidence="9">
    <location>
        <begin position="112"/>
        <end position="301"/>
    </location>
</feature>
<name>A0A917EY43_9MICO</name>
<evidence type="ECO:0000313" key="11">
    <source>
        <dbReference type="Proteomes" id="UP000598775"/>
    </source>
</evidence>